<dbReference type="InterPro" id="IPR050582">
    <property type="entry name" value="HAD-like_SerB"/>
</dbReference>
<dbReference type="InterPro" id="IPR023214">
    <property type="entry name" value="HAD_sf"/>
</dbReference>
<comment type="caution">
    <text evidence="5">The sequence shown here is derived from an EMBL/GenBank/DDBJ whole genome shotgun (WGS) entry which is preliminary data.</text>
</comment>
<protein>
    <submittedName>
        <fullName evidence="5">HAD-IB family hydrolase</fullName>
    </submittedName>
</protein>
<sequence length="224" mass="24571">MRPTGVAFFDVDETLLSVRTLESFLLYYLKLVPTMISPERLRELAGQVVTLERSEFNRLYYGVWAGQPVEQVREAGRAWFAENRERPGFYRPNVLERLRAHQQDGAHVVLVSGSFAPPLEPLAAELGVDALYCTELEVGADGRYTGVISAAMIGDDKRTAVGEYLAGPGEGARSWGYGDHASDLPLLERVESAVVVGSDPAMLELAGERGWPVLPVDEPLAPRA</sequence>
<dbReference type="Gene3D" id="3.40.50.1000">
    <property type="entry name" value="HAD superfamily/HAD-like"/>
    <property type="match status" value="1"/>
</dbReference>
<proteinExistence type="inferred from homology"/>
<dbReference type="RefSeq" id="WP_344751196.1">
    <property type="nucleotide sequence ID" value="NZ_BAABBW010000001.1"/>
</dbReference>
<keyword evidence="6" id="KW-1185">Reference proteome</keyword>
<organism evidence="5 6">
    <name type="scientific">Gryllotalpicola koreensis</name>
    <dbReference type="NCBI Taxonomy" id="993086"/>
    <lineage>
        <taxon>Bacteria</taxon>
        <taxon>Bacillati</taxon>
        <taxon>Actinomycetota</taxon>
        <taxon>Actinomycetes</taxon>
        <taxon>Micrococcales</taxon>
        <taxon>Microbacteriaceae</taxon>
        <taxon>Gryllotalpicola</taxon>
    </lineage>
</organism>
<dbReference type="InterPro" id="IPR006385">
    <property type="entry name" value="HAD_hydro_SerB1"/>
</dbReference>
<comment type="similarity">
    <text evidence="1">Belongs to the HAD-like hydrolase superfamily. SerB family.</text>
</comment>
<dbReference type="PANTHER" id="PTHR43344">
    <property type="entry name" value="PHOSPHOSERINE PHOSPHATASE"/>
    <property type="match status" value="1"/>
</dbReference>
<dbReference type="NCBIfam" id="TIGR01490">
    <property type="entry name" value="HAD-SF-IB-hyp1"/>
    <property type="match status" value="1"/>
</dbReference>
<evidence type="ECO:0000313" key="5">
    <source>
        <dbReference type="EMBL" id="GAA4167149.1"/>
    </source>
</evidence>
<gene>
    <name evidence="5" type="ORF">GCM10022287_00230</name>
</gene>
<dbReference type="Gene3D" id="1.20.1440.100">
    <property type="entry name" value="SG protein - dephosphorylation function"/>
    <property type="match status" value="1"/>
</dbReference>
<reference evidence="6" key="1">
    <citation type="journal article" date="2019" name="Int. J. Syst. Evol. Microbiol.">
        <title>The Global Catalogue of Microorganisms (GCM) 10K type strain sequencing project: providing services to taxonomists for standard genome sequencing and annotation.</title>
        <authorList>
            <consortium name="The Broad Institute Genomics Platform"/>
            <consortium name="The Broad Institute Genome Sequencing Center for Infectious Disease"/>
            <person name="Wu L."/>
            <person name="Ma J."/>
        </authorList>
    </citation>
    <scope>NUCLEOTIDE SEQUENCE [LARGE SCALE GENOMIC DNA]</scope>
    <source>
        <strain evidence="6">JCM 17591</strain>
    </source>
</reference>
<dbReference type="Pfam" id="PF12710">
    <property type="entry name" value="HAD"/>
    <property type="match status" value="1"/>
</dbReference>
<dbReference type="PANTHER" id="PTHR43344:SF13">
    <property type="entry name" value="PHOSPHATASE RV3661-RELATED"/>
    <property type="match status" value="1"/>
</dbReference>
<dbReference type="GO" id="GO:0016787">
    <property type="term" value="F:hydrolase activity"/>
    <property type="evidence" value="ECO:0007669"/>
    <property type="project" value="UniProtKB-KW"/>
</dbReference>
<accession>A0ABP7ZPA4</accession>
<dbReference type="SUPFAM" id="SSF56784">
    <property type="entry name" value="HAD-like"/>
    <property type="match status" value="1"/>
</dbReference>
<evidence type="ECO:0000256" key="1">
    <source>
        <dbReference type="ARBA" id="ARBA00009184"/>
    </source>
</evidence>
<dbReference type="EMBL" id="BAABBW010000001">
    <property type="protein sequence ID" value="GAA4167149.1"/>
    <property type="molecule type" value="Genomic_DNA"/>
</dbReference>
<keyword evidence="3 5" id="KW-0378">Hydrolase</keyword>
<dbReference type="Proteomes" id="UP001501079">
    <property type="component" value="Unassembled WGS sequence"/>
</dbReference>
<dbReference type="NCBIfam" id="TIGR01488">
    <property type="entry name" value="HAD-SF-IB"/>
    <property type="match status" value="1"/>
</dbReference>
<keyword evidence="2" id="KW-0479">Metal-binding</keyword>
<evidence type="ECO:0000256" key="3">
    <source>
        <dbReference type="ARBA" id="ARBA00022801"/>
    </source>
</evidence>
<evidence type="ECO:0000256" key="2">
    <source>
        <dbReference type="ARBA" id="ARBA00022723"/>
    </source>
</evidence>
<keyword evidence="4" id="KW-0460">Magnesium</keyword>
<evidence type="ECO:0000256" key="4">
    <source>
        <dbReference type="ARBA" id="ARBA00022842"/>
    </source>
</evidence>
<name>A0ABP7ZPA4_9MICO</name>
<evidence type="ECO:0000313" key="6">
    <source>
        <dbReference type="Proteomes" id="UP001501079"/>
    </source>
</evidence>
<dbReference type="InterPro" id="IPR036412">
    <property type="entry name" value="HAD-like_sf"/>
</dbReference>